<name>W9SE53_9ROSA</name>
<protein>
    <submittedName>
        <fullName evidence="2">Uncharacterized protein</fullName>
    </submittedName>
</protein>
<accession>W9SE53</accession>
<organism evidence="2 3">
    <name type="scientific">Morus notabilis</name>
    <dbReference type="NCBI Taxonomy" id="981085"/>
    <lineage>
        <taxon>Eukaryota</taxon>
        <taxon>Viridiplantae</taxon>
        <taxon>Streptophyta</taxon>
        <taxon>Embryophyta</taxon>
        <taxon>Tracheophyta</taxon>
        <taxon>Spermatophyta</taxon>
        <taxon>Magnoliopsida</taxon>
        <taxon>eudicotyledons</taxon>
        <taxon>Gunneridae</taxon>
        <taxon>Pentapetalae</taxon>
        <taxon>rosids</taxon>
        <taxon>fabids</taxon>
        <taxon>Rosales</taxon>
        <taxon>Moraceae</taxon>
        <taxon>Moreae</taxon>
        <taxon>Morus</taxon>
    </lineage>
</organism>
<dbReference type="EMBL" id="KE345337">
    <property type="protein sequence ID" value="EXC01932.1"/>
    <property type="molecule type" value="Genomic_DNA"/>
</dbReference>
<proteinExistence type="predicted"/>
<dbReference type="Pfam" id="PF10230">
    <property type="entry name" value="LIDHydrolase"/>
    <property type="match status" value="2"/>
</dbReference>
<evidence type="ECO:0000313" key="2">
    <source>
        <dbReference type="EMBL" id="EXC01932.1"/>
    </source>
</evidence>
<dbReference type="eggNOG" id="ENOG502QUDI">
    <property type="taxonomic scope" value="Eukaryota"/>
</dbReference>
<dbReference type="AlphaFoldDB" id="W9SE53"/>
<evidence type="ECO:0000313" key="3">
    <source>
        <dbReference type="Proteomes" id="UP000030645"/>
    </source>
</evidence>
<evidence type="ECO:0000256" key="1">
    <source>
        <dbReference type="ARBA" id="ARBA00022801"/>
    </source>
</evidence>
<dbReference type="InterPro" id="IPR019363">
    <property type="entry name" value="LDAH"/>
</dbReference>
<keyword evidence="1" id="KW-0378">Hydrolase</keyword>
<keyword evidence="3" id="KW-1185">Reference proteome</keyword>
<dbReference type="GO" id="GO:0005811">
    <property type="term" value="C:lipid droplet"/>
    <property type="evidence" value="ECO:0007669"/>
    <property type="project" value="InterPro"/>
</dbReference>
<dbReference type="GO" id="GO:0019915">
    <property type="term" value="P:lipid storage"/>
    <property type="evidence" value="ECO:0007669"/>
    <property type="project" value="InterPro"/>
</dbReference>
<sequence>MSEEVLQSKTKRHANFRLRYVSSFATELLEIQADEPTFHVLFIPGNPGVVTFYIDFMESLFELLGGLVGHISHTKQNWEHGMLFSLQEQIDHKVEFIKQEFPNNEVPIILYHTMRNILFLVHTEFEKLAEMPDWEFMRDKKEKIAFLFGSDDHWGPLQFYEEISRQVPGIALSIERKGQGHYFCCFEDCSYWVAHHVATLINNQISRSRSSSL</sequence>
<dbReference type="PANTHER" id="PTHR13390:SF0">
    <property type="entry name" value="LIPID DROPLET-ASSOCIATED HYDROLASE"/>
    <property type="match status" value="1"/>
</dbReference>
<dbReference type="GO" id="GO:0016298">
    <property type="term" value="F:lipase activity"/>
    <property type="evidence" value="ECO:0007669"/>
    <property type="project" value="InterPro"/>
</dbReference>
<gene>
    <name evidence="2" type="ORF">L484_018846</name>
</gene>
<dbReference type="Proteomes" id="UP000030645">
    <property type="component" value="Unassembled WGS sequence"/>
</dbReference>
<reference evidence="3" key="1">
    <citation type="submission" date="2013-01" db="EMBL/GenBank/DDBJ databases">
        <title>Draft Genome Sequence of a Mulberry Tree, Morus notabilis C.K. Schneid.</title>
        <authorList>
            <person name="He N."/>
            <person name="Zhao S."/>
        </authorList>
    </citation>
    <scope>NUCLEOTIDE SEQUENCE</scope>
</reference>
<dbReference type="PANTHER" id="PTHR13390">
    <property type="entry name" value="LIPASE"/>
    <property type="match status" value="1"/>
</dbReference>